<evidence type="ECO:0000313" key="4">
    <source>
        <dbReference type="Proteomes" id="UP001499942"/>
    </source>
</evidence>
<dbReference type="InterPro" id="IPR019734">
    <property type="entry name" value="TPR_rpt"/>
</dbReference>
<name>A0ABP5Y9B5_9ACTN</name>
<dbReference type="Pfam" id="PF13432">
    <property type="entry name" value="TPR_16"/>
    <property type="match status" value="2"/>
</dbReference>
<keyword evidence="1" id="KW-0802">TPR repeat</keyword>
<feature type="repeat" description="TPR" evidence="1">
    <location>
        <begin position="152"/>
        <end position="185"/>
    </location>
</feature>
<sequence>MTTPQPQPQPMTLDRAEALHDLERYDQAAALTAQHLAQHPDDARALALLARCRRHLGDRAEALRLADEALRADPELPSAWFLRADLLAHGPAGGPQWAAAEDSARRGLALVPHHWSGYHVLGTILVRSENPARRREAYALALRSVELGPEEDATHFLLGLVAYQLNDYATAERAYENALRLNPESSEAHNNLSLLHLRRRWYRRGAWTRAAEGFVDSAALDLDDREARFNLETMAWGTAAGARWVALAGFLAASIGSVQLRTGRPGTGAVVAQLIGVAVFLALWAGWFLWMRRRVPPRLRRPLLLISRKCPPVLWMAGAVGLLGLHSAVTLALPTAGAGVVAGLGGPLFWAVVITYWVSRSALKRRAPGRR</sequence>
<evidence type="ECO:0000256" key="2">
    <source>
        <dbReference type="SAM" id="Phobius"/>
    </source>
</evidence>
<dbReference type="PANTHER" id="PTHR12558">
    <property type="entry name" value="CELL DIVISION CYCLE 16,23,27"/>
    <property type="match status" value="1"/>
</dbReference>
<accession>A0ABP5Y9B5</accession>
<keyword evidence="4" id="KW-1185">Reference proteome</keyword>
<dbReference type="RefSeq" id="WP_344355692.1">
    <property type="nucleotide sequence ID" value="NZ_BAAASR010000002.1"/>
</dbReference>
<dbReference type="SUPFAM" id="SSF48452">
    <property type="entry name" value="TPR-like"/>
    <property type="match status" value="1"/>
</dbReference>
<gene>
    <name evidence="3" type="ORF">GCM10010393_04360</name>
</gene>
<dbReference type="EMBL" id="BAAASR010000002">
    <property type="protein sequence ID" value="GAA2477338.1"/>
    <property type="molecule type" value="Genomic_DNA"/>
</dbReference>
<evidence type="ECO:0008006" key="5">
    <source>
        <dbReference type="Google" id="ProtNLM"/>
    </source>
</evidence>
<dbReference type="PANTHER" id="PTHR12558:SF13">
    <property type="entry name" value="CELL DIVISION CYCLE PROTEIN 27 HOMOLOG"/>
    <property type="match status" value="1"/>
</dbReference>
<evidence type="ECO:0000313" key="3">
    <source>
        <dbReference type="EMBL" id="GAA2477338.1"/>
    </source>
</evidence>
<proteinExistence type="predicted"/>
<comment type="caution">
    <text evidence="3">The sequence shown here is derived from an EMBL/GenBank/DDBJ whole genome shotgun (WGS) entry which is preliminary data.</text>
</comment>
<evidence type="ECO:0000256" key="1">
    <source>
        <dbReference type="PROSITE-ProRule" id="PRU00339"/>
    </source>
</evidence>
<keyword evidence="2" id="KW-0472">Membrane</keyword>
<feature type="transmembrane region" description="Helical" evidence="2">
    <location>
        <begin position="312"/>
        <end position="333"/>
    </location>
</feature>
<keyword evidence="2" id="KW-0812">Transmembrane</keyword>
<dbReference type="Gene3D" id="1.25.40.10">
    <property type="entry name" value="Tetratricopeptide repeat domain"/>
    <property type="match status" value="1"/>
</dbReference>
<feature type="transmembrane region" description="Helical" evidence="2">
    <location>
        <begin position="339"/>
        <end position="358"/>
    </location>
</feature>
<dbReference type="PROSITE" id="PS50005">
    <property type="entry name" value="TPR"/>
    <property type="match status" value="1"/>
</dbReference>
<organism evidence="3 4">
    <name type="scientific">Streptomyces gobitricini</name>
    <dbReference type="NCBI Taxonomy" id="68211"/>
    <lineage>
        <taxon>Bacteria</taxon>
        <taxon>Bacillati</taxon>
        <taxon>Actinomycetota</taxon>
        <taxon>Actinomycetes</taxon>
        <taxon>Kitasatosporales</taxon>
        <taxon>Streptomycetaceae</taxon>
        <taxon>Streptomyces</taxon>
    </lineage>
</organism>
<dbReference type="Proteomes" id="UP001499942">
    <property type="component" value="Unassembled WGS sequence"/>
</dbReference>
<reference evidence="4" key="1">
    <citation type="journal article" date="2019" name="Int. J. Syst. Evol. Microbiol.">
        <title>The Global Catalogue of Microorganisms (GCM) 10K type strain sequencing project: providing services to taxonomists for standard genome sequencing and annotation.</title>
        <authorList>
            <consortium name="The Broad Institute Genomics Platform"/>
            <consortium name="The Broad Institute Genome Sequencing Center for Infectious Disease"/>
            <person name="Wu L."/>
            <person name="Ma J."/>
        </authorList>
    </citation>
    <scope>NUCLEOTIDE SEQUENCE [LARGE SCALE GENOMIC DNA]</scope>
    <source>
        <strain evidence="4">JCM 5062</strain>
    </source>
</reference>
<dbReference type="InterPro" id="IPR011990">
    <property type="entry name" value="TPR-like_helical_dom_sf"/>
</dbReference>
<dbReference type="SMART" id="SM00028">
    <property type="entry name" value="TPR"/>
    <property type="match status" value="3"/>
</dbReference>
<keyword evidence="2" id="KW-1133">Transmembrane helix</keyword>
<feature type="transmembrane region" description="Helical" evidence="2">
    <location>
        <begin position="270"/>
        <end position="291"/>
    </location>
</feature>
<protein>
    <recommendedName>
        <fullName evidence="5">Tetratricopeptide repeat protein</fullName>
    </recommendedName>
</protein>